<dbReference type="FunFam" id="3.30.300.30:FF:000008">
    <property type="entry name" value="2,3-dihydroxybenzoate-AMP ligase"/>
    <property type="match status" value="1"/>
</dbReference>
<organism evidence="7 8">
    <name type="scientific">Tribonema minus</name>
    <dbReference type="NCBI Taxonomy" id="303371"/>
    <lineage>
        <taxon>Eukaryota</taxon>
        <taxon>Sar</taxon>
        <taxon>Stramenopiles</taxon>
        <taxon>Ochrophyta</taxon>
        <taxon>PX clade</taxon>
        <taxon>Xanthophyceae</taxon>
        <taxon>Tribonematales</taxon>
        <taxon>Tribonemataceae</taxon>
        <taxon>Tribonema</taxon>
    </lineage>
</organism>
<dbReference type="InterPro" id="IPR045851">
    <property type="entry name" value="AMP-bd_C_sf"/>
</dbReference>
<comment type="caution">
    <text evidence="7">The sequence shown here is derived from an EMBL/GenBank/DDBJ whole genome shotgun (WGS) entry which is preliminary data.</text>
</comment>
<protein>
    <submittedName>
        <fullName evidence="7">Acyl-CoA synthetase</fullName>
    </submittedName>
</protein>
<gene>
    <name evidence="7" type="ORF">JKP88DRAFT_271675</name>
</gene>
<name>A0A835Z8R6_9STRA</name>
<evidence type="ECO:0000256" key="1">
    <source>
        <dbReference type="ARBA" id="ARBA00006432"/>
    </source>
</evidence>
<accession>A0A835Z8R6</accession>
<feature type="domain" description="AMP-dependent synthetase/ligase" evidence="5">
    <location>
        <begin position="38"/>
        <end position="425"/>
    </location>
</feature>
<dbReference type="Gene3D" id="3.40.50.12780">
    <property type="entry name" value="N-terminal domain of ligase-like"/>
    <property type="match status" value="1"/>
</dbReference>
<keyword evidence="4" id="KW-0443">Lipid metabolism</keyword>
<proteinExistence type="inferred from homology"/>
<keyword evidence="2" id="KW-0436">Ligase</keyword>
<dbReference type="InterPro" id="IPR042099">
    <property type="entry name" value="ANL_N_sf"/>
</dbReference>
<evidence type="ECO:0000256" key="3">
    <source>
        <dbReference type="ARBA" id="ARBA00022832"/>
    </source>
</evidence>
<comment type="similarity">
    <text evidence="1">Belongs to the ATP-dependent AMP-binding enzyme family.</text>
</comment>
<dbReference type="GO" id="GO:0016874">
    <property type="term" value="F:ligase activity"/>
    <property type="evidence" value="ECO:0007669"/>
    <property type="project" value="UniProtKB-KW"/>
</dbReference>
<dbReference type="PROSITE" id="PS00455">
    <property type="entry name" value="AMP_BINDING"/>
    <property type="match status" value="1"/>
</dbReference>
<dbReference type="Gene3D" id="3.30.300.30">
    <property type="match status" value="1"/>
</dbReference>
<dbReference type="InterPro" id="IPR000873">
    <property type="entry name" value="AMP-dep_synth/lig_dom"/>
</dbReference>
<feature type="domain" description="AMP-binding enzyme C-terminal" evidence="6">
    <location>
        <begin position="475"/>
        <end position="551"/>
    </location>
</feature>
<keyword evidence="8" id="KW-1185">Reference proteome</keyword>
<dbReference type="Pfam" id="PF00501">
    <property type="entry name" value="AMP-binding"/>
    <property type="match status" value="1"/>
</dbReference>
<dbReference type="Proteomes" id="UP000664859">
    <property type="component" value="Unassembled WGS sequence"/>
</dbReference>
<evidence type="ECO:0000313" key="7">
    <source>
        <dbReference type="EMBL" id="KAG5188716.1"/>
    </source>
</evidence>
<dbReference type="PANTHER" id="PTHR43859">
    <property type="entry name" value="ACYL-ACTIVATING ENZYME"/>
    <property type="match status" value="1"/>
</dbReference>
<dbReference type="Pfam" id="PF13193">
    <property type="entry name" value="AMP-binding_C"/>
    <property type="match status" value="1"/>
</dbReference>
<dbReference type="InterPro" id="IPR020845">
    <property type="entry name" value="AMP-binding_CS"/>
</dbReference>
<dbReference type="InterPro" id="IPR025110">
    <property type="entry name" value="AMP-bd_C"/>
</dbReference>
<dbReference type="EMBL" id="JAFCMP010000065">
    <property type="protein sequence ID" value="KAG5188716.1"/>
    <property type="molecule type" value="Genomic_DNA"/>
</dbReference>
<dbReference type="PANTHER" id="PTHR43859:SF4">
    <property type="entry name" value="BUTANOATE--COA LIGASE AAE1-RELATED"/>
    <property type="match status" value="1"/>
</dbReference>
<dbReference type="OrthoDB" id="16262at2759"/>
<sequence length="577" mass="62498">MASVRPLNTDLVHTHKFDEPFLTPCDANFEQLTPVSFLERTATLFPQQPAYIYDALDLKITYATMHERCRKLAHTLVKQFGVRPGDVVSVLGPNTPAVVEAHFAIPGAGAVIHTINYRLTAADIAFQLEHAEATLLLCDVEFLPLALEALEIIDGKHRPTLVEIADASYSKDGVPGAVAATYEELVAAGDAGFALRKPASEHDAISLSYTSGTTGSPKGVVTHHRGAFLASLAWQQGLEMSLRPVFLWVVPLFHCNGWCFPWTMAAQAGVSICQRHAESLLRAMAAHDVTHLAGAPVVMNMLLNAREDLKAPVRARHAARRDGGPDFMVAGAPPPPLLMRQVDAELGIRTRTAYGLTETYGPSTGFLPEHADEAPADHQLIWQAPSLCLAESAVVDPATMERVPEDGETVGEVVLRGNMVMKGYLRNERATMEAFAGGWFRTGDLAVAHPGGRFEIRDRAKDVIISGGENIMSVEVEAALHTHPAVNGVACVAVPDEHWGEAVCAVVELRPAYEGSVTAADLIAHARNLLAHYKAPRVVLFRALPRTATGKIQKHVIRRAVKEEGITGPPPRKLKQQ</sequence>
<reference evidence="7" key="1">
    <citation type="submission" date="2021-02" db="EMBL/GenBank/DDBJ databases">
        <title>First Annotated Genome of the Yellow-green Alga Tribonema minus.</title>
        <authorList>
            <person name="Mahan K.M."/>
        </authorList>
    </citation>
    <scope>NUCLEOTIDE SEQUENCE</scope>
    <source>
        <strain evidence="7">UTEX B ZZ1240</strain>
    </source>
</reference>
<dbReference type="GO" id="GO:0006631">
    <property type="term" value="P:fatty acid metabolic process"/>
    <property type="evidence" value="ECO:0007669"/>
    <property type="project" value="UniProtKB-KW"/>
</dbReference>
<evidence type="ECO:0000256" key="4">
    <source>
        <dbReference type="ARBA" id="ARBA00023098"/>
    </source>
</evidence>
<evidence type="ECO:0000256" key="2">
    <source>
        <dbReference type="ARBA" id="ARBA00022598"/>
    </source>
</evidence>
<keyword evidence="3" id="KW-0276">Fatty acid metabolism</keyword>
<evidence type="ECO:0000313" key="8">
    <source>
        <dbReference type="Proteomes" id="UP000664859"/>
    </source>
</evidence>
<evidence type="ECO:0000259" key="6">
    <source>
        <dbReference type="Pfam" id="PF13193"/>
    </source>
</evidence>
<dbReference type="AlphaFoldDB" id="A0A835Z8R6"/>
<evidence type="ECO:0000259" key="5">
    <source>
        <dbReference type="Pfam" id="PF00501"/>
    </source>
</evidence>
<dbReference type="SUPFAM" id="SSF56801">
    <property type="entry name" value="Acetyl-CoA synthetase-like"/>
    <property type="match status" value="1"/>
</dbReference>